<evidence type="ECO:0000313" key="8">
    <source>
        <dbReference type="Proteomes" id="UP000177982"/>
    </source>
</evidence>
<comment type="caution">
    <text evidence="7">The sequence shown here is derived from an EMBL/GenBank/DDBJ whole genome shotgun (WGS) entry which is preliminary data.</text>
</comment>
<keyword evidence="2 6" id="KW-0378">Hydrolase</keyword>
<dbReference type="PANTHER" id="PTHR11358:SF35">
    <property type="entry name" value="FORMIMIDOYLGLUTAMASE"/>
    <property type="match status" value="1"/>
</dbReference>
<dbReference type="AlphaFoldDB" id="A0A1G2L266"/>
<keyword evidence="1" id="KW-0479">Metal-binding</keyword>
<dbReference type="InterPro" id="IPR006035">
    <property type="entry name" value="Ureohydrolase"/>
</dbReference>
<dbReference type="GO" id="GO:0006547">
    <property type="term" value="P:L-histidine metabolic process"/>
    <property type="evidence" value="ECO:0007669"/>
    <property type="project" value="UniProtKB-KW"/>
</dbReference>
<dbReference type="EMBL" id="MHQO01000069">
    <property type="protein sequence ID" value="OHA04769.1"/>
    <property type="molecule type" value="Genomic_DNA"/>
</dbReference>
<proteinExistence type="inferred from homology"/>
<evidence type="ECO:0000256" key="3">
    <source>
        <dbReference type="ARBA" id="ARBA00022808"/>
    </source>
</evidence>
<organism evidence="7 8">
    <name type="scientific">Candidatus Sungbacteria bacterium RIFCSPLOWO2_01_FULL_47_10</name>
    <dbReference type="NCBI Taxonomy" id="1802276"/>
    <lineage>
        <taxon>Bacteria</taxon>
        <taxon>Candidatus Sungiibacteriota</taxon>
    </lineage>
</organism>
<reference evidence="7 8" key="1">
    <citation type="journal article" date="2016" name="Nat. Commun.">
        <title>Thousands of microbial genomes shed light on interconnected biogeochemical processes in an aquifer system.</title>
        <authorList>
            <person name="Anantharaman K."/>
            <person name="Brown C.T."/>
            <person name="Hug L.A."/>
            <person name="Sharon I."/>
            <person name="Castelle C.J."/>
            <person name="Probst A.J."/>
            <person name="Thomas B.C."/>
            <person name="Singh A."/>
            <person name="Wilkins M.J."/>
            <person name="Karaoz U."/>
            <person name="Brodie E.L."/>
            <person name="Williams K.H."/>
            <person name="Hubbard S.S."/>
            <person name="Banfield J.F."/>
        </authorList>
    </citation>
    <scope>NUCLEOTIDE SEQUENCE [LARGE SCALE GENOMIC DNA]</scope>
</reference>
<evidence type="ECO:0000256" key="2">
    <source>
        <dbReference type="ARBA" id="ARBA00022801"/>
    </source>
</evidence>
<dbReference type="PROSITE" id="PS01053">
    <property type="entry name" value="ARGINASE_1"/>
    <property type="match status" value="1"/>
</dbReference>
<evidence type="ECO:0008006" key="9">
    <source>
        <dbReference type="Google" id="ProtNLM"/>
    </source>
</evidence>
<dbReference type="PANTHER" id="PTHR11358">
    <property type="entry name" value="ARGINASE/AGMATINASE"/>
    <property type="match status" value="1"/>
</dbReference>
<protein>
    <recommendedName>
        <fullName evidence="9">Arginase</fullName>
    </recommendedName>
</protein>
<dbReference type="Gene3D" id="3.40.800.10">
    <property type="entry name" value="Ureohydrolase domain"/>
    <property type="match status" value="1"/>
</dbReference>
<accession>A0A1G2L266</accession>
<keyword evidence="3" id="KW-0369">Histidine metabolism</keyword>
<dbReference type="GO" id="GO:0008783">
    <property type="term" value="F:agmatinase activity"/>
    <property type="evidence" value="ECO:0007669"/>
    <property type="project" value="TreeGrafter"/>
</dbReference>
<evidence type="ECO:0000313" key="7">
    <source>
        <dbReference type="EMBL" id="OHA04769.1"/>
    </source>
</evidence>
<dbReference type="SUPFAM" id="SSF52768">
    <property type="entry name" value="Arginase/deacetylase"/>
    <property type="match status" value="1"/>
</dbReference>
<dbReference type="Pfam" id="PF00491">
    <property type="entry name" value="Arginase"/>
    <property type="match status" value="1"/>
</dbReference>
<dbReference type="PROSITE" id="PS51409">
    <property type="entry name" value="ARGINASE_2"/>
    <property type="match status" value="1"/>
</dbReference>
<sequence>MKALSKTFGLISGMNVDAHLDVRPVVNNKRSSGTPYRCLIDEGHLRADNFWEVAIQGHINSYHHVRWLRAKGGHIVYLSDIRKKGTASVAKKILSNISRSRTTFVSVDIDSVAQAFAPGSSAPSPDGLFPEDILTLSFLAGKNPNVKLFEIMEVNPAYDIDARTCRLAANMIHEFLSGFSLRNRKT</sequence>
<keyword evidence="4" id="KW-0464">Manganese</keyword>
<dbReference type="InterPro" id="IPR023696">
    <property type="entry name" value="Ureohydrolase_dom_sf"/>
</dbReference>
<gene>
    <name evidence="7" type="ORF">A2934_03755</name>
</gene>
<evidence type="ECO:0000256" key="6">
    <source>
        <dbReference type="RuleBase" id="RU003684"/>
    </source>
</evidence>
<evidence type="ECO:0000256" key="1">
    <source>
        <dbReference type="ARBA" id="ARBA00022723"/>
    </source>
</evidence>
<comment type="similarity">
    <text evidence="5 6">Belongs to the arginase family.</text>
</comment>
<evidence type="ECO:0000256" key="4">
    <source>
        <dbReference type="ARBA" id="ARBA00023211"/>
    </source>
</evidence>
<dbReference type="GO" id="GO:0046872">
    <property type="term" value="F:metal ion binding"/>
    <property type="evidence" value="ECO:0007669"/>
    <property type="project" value="UniProtKB-KW"/>
</dbReference>
<dbReference type="Proteomes" id="UP000177982">
    <property type="component" value="Unassembled WGS sequence"/>
</dbReference>
<evidence type="ECO:0000256" key="5">
    <source>
        <dbReference type="PROSITE-ProRule" id="PRU00742"/>
    </source>
</evidence>
<dbReference type="GO" id="GO:0033389">
    <property type="term" value="P:putrescine biosynthetic process from arginine, via agmatine"/>
    <property type="evidence" value="ECO:0007669"/>
    <property type="project" value="TreeGrafter"/>
</dbReference>
<name>A0A1G2L266_9BACT</name>
<dbReference type="InterPro" id="IPR020855">
    <property type="entry name" value="Ureohydrolase_Mn_BS"/>
</dbReference>